<dbReference type="EMBL" id="AKWM02000022">
    <property type="protein sequence ID" value="EKS01171.1"/>
    <property type="molecule type" value="Genomic_DNA"/>
</dbReference>
<accession>A0AA87MSU5</accession>
<protein>
    <submittedName>
        <fullName evidence="1">Uncharacterized protein</fullName>
    </submittedName>
</protein>
<reference evidence="1 2" key="1">
    <citation type="journal article" date="2014" name="Int. J. Syst. Evol. Microbiol.">
        <title>Leptospira mayottensis sp. nov., a pathogenic species of the genus Leptospira isolated from humans.</title>
        <authorList>
            <person name="Bourhy P."/>
            <person name="Collet L."/>
            <person name="Brisse S."/>
            <person name="Picardeau M."/>
        </authorList>
    </citation>
    <scope>NUCLEOTIDE SEQUENCE [LARGE SCALE GENOMIC DNA]</scope>
    <source>
        <strain evidence="1 2">200901122</strain>
    </source>
</reference>
<sequence>MCFVIEDFAIFDSDFISDFGTGYELFDNLQIQSFQNTPKLARPYLFLNT</sequence>
<evidence type="ECO:0000313" key="2">
    <source>
        <dbReference type="Proteomes" id="UP000001343"/>
    </source>
</evidence>
<comment type="caution">
    <text evidence="1">The sequence shown here is derived from an EMBL/GenBank/DDBJ whole genome shotgun (WGS) entry which is preliminary data.</text>
</comment>
<dbReference type="AlphaFoldDB" id="A0AA87MSU5"/>
<evidence type="ECO:0000313" key="1">
    <source>
        <dbReference type="EMBL" id="EKS01171.1"/>
    </source>
</evidence>
<gene>
    <name evidence="1" type="ORF">LEP1GSC125_1212</name>
</gene>
<proteinExistence type="predicted"/>
<name>A0AA87MSU5_9LEPT</name>
<dbReference type="Proteomes" id="UP000001343">
    <property type="component" value="Unassembled WGS sequence"/>
</dbReference>
<organism evidence="1 2">
    <name type="scientific">Leptospira mayottensis 200901122</name>
    <dbReference type="NCBI Taxonomy" id="1193010"/>
    <lineage>
        <taxon>Bacteria</taxon>
        <taxon>Pseudomonadati</taxon>
        <taxon>Spirochaetota</taxon>
        <taxon>Spirochaetia</taxon>
        <taxon>Leptospirales</taxon>
        <taxon>Leptospiraceae</taxon>
        <taxon>Leptospira</taxon>
    </lineage>
</organism>